<dbReference type="EMBL" id="JAWDJW010000390">
    <property type="protein sequence ID" value="KAK3080819.1"/>
    <property type="molecule type" value="Genomic_DNA"/>
</dbReference>
<reference evidence="1" key="1">
    <citation type="submission" date="2024-09" db="EMBL/GenBank/DDBJ databases">
        <title>Black Yeasts Isolated from many extreme environments.</title>
        <authorList>
            <person name="Coleine C."/>
            <person name="Stajich J.E."/>
            <person name="Selbmann L."/>
        </authorList>
    </citation>
    <scope>NUCLEOTIDE SEQUENCE</scope>
    <source>
        <strain evidence="1">CCFEE 5737</strain>
    </source>
</reference>
<sequence length="387" mass="42922">MRSSSYSTGVCKELSLYSSVTVDEHYHAIIFLAHFVERRIKEGGEFMVAGRSYPVTPRDIVKSREHLETIHQSDPSYLRQGMLAEPQMSQLTRIAIIEMAWGLPIDACIPSSLKVHELHRLLLKGLAELAHETKHQHDLAVEYMNKAVQKHIGYRLRPVDLPTARRLLRQDNGASECGGDVSADAEGSSTTIVGTKRAGTPTVSKRLKRARSTADSNDITPETTTTSLLTSCENGNGDGDGDGEDQPNPAADPQDGDSDNDVGSNSGASAASRDTSATRISRSMYTRTSFAWTESEEDYTQMSHEAMVTLLSERWHAILSSRRDKRETGFKIEDLELAVEEMGEKINRLEGVIDDQKDTNEELEEERDALIERKVELATAAADDEHY</sequence>
<name>A0ACC3DVT5_9PEZI</name>
<evidence type="ECO:0000313" key="2">
    <source>
        <dbReference type="Proteomes" id="UP001186974"/>
    </source>
</evidence>
<accession>A0ACC3DVT5</accession>
<protein>
    <submittedName>
        <fullName evidence="1">Uncharacterized protein</fullName>
    </submittedName>
</protein>
<comment type="caution">
    <text evidence="1">The sequence shown here is derived from an EMBL/GenBank/DDBJ whole genome shotgun (WGS) entry which is preliminary data.</text>
</comment>
<keyword evidence="2" id="KW-1185">Reference proteome</keyword>
<dbReference type="Proteomes" id="UP001186974">
    <property type="component" value="Unassembled WGS sequence"/>
</dbReference>
<organism evidence="1 2">
    <name type="scientific">Coniosporium uncinatum</name>
    <dbReference type="NCBI Taxonomy" id="93489"/>
    <lineage>
        <taxon>Eukaryota</taxon>
        <taxon>Fungi</taxon>
        <taxon>Dikarya</taxon>
        <taxon>Ascomycota</taxon>
        <taxon>Pezizomycotina</taxon>
        <taxon>Dothideomycetes</taxon>
        <taxon>Dothideomycetes incertae sedis</taxon>
        <taxon>Coniosporium</taxon>
    </lineage>
</organism>
<evidence type="ECO:0000313" key="1">
    <source>
        <dbReference type="EMBL" id="KAK3080819.1"/>
    </source>
</evidence>
<proteinExistence type="predicted"/>
<gene>
    <name evidence="1" type="ORF">LTS18_012848</name>
</gene>